<accession>A0A1I0PXP7</accession>
<dbReference type="PANTHER" id="PTHR37816">
    <property type="entry name" value="YALI0E33011P"/>
    <property type="match status" value="1"/>
</dbReference>
<dbReference type="InterPro" id="IPR027417">
    <property type="entry name" value="P-loop_NTPase"/>
</dbReference>
<reference evidence="2" key="1">
    <citation type="submission" date="2016-10" db="EMBL/GenBank/DDBJ databases">
        <authorList>
            <person name="Varghese N."/>
            <person name="Submissions S."/>
        </authorList>
    </citation>
    <scope>NUCLEOTIDE SEQUENCE [LARGE SCALE GENOMIC DNA]</scope>
    <source>
        <strain evidence="2">CGMCC 1.12402</strain>
    </source>
</reference>
<sequence length="179" mass="20594">MKIVIFGGSGTGTTTLSKALAQKLNWTHLDADDFYWKRTAIPFQEKLPQEQRIAKLKKAFLKSENTIVSGSLVSWGTYWQSAFDLAVFLKLPHAVRMERLKNRELERYGEQLEYNPVFKAKSEKFLAWASEYDNPNFDSRNIALHTAWAKSLNCECIEIGDLSNEDRMNIVLEKIKTLS</sequence>
<dbReference type="AlphaFoldDB" id="A0A1I0PXP7"/>
<dbReference type="Proteomes" id="UP000199437">
    <property type="component" value="Unassembled WGS sequence"/>
</dbReference>
<dbReference type="GO" id="GO:0016301">
    <property type="term" value="F:kinase activity"/>
    <property type="evidence" value="ECO:0007669"/>
    <property type="project" value="UniProtKB-KW"/>
</dbReference>
<organism evidence="1 2">
    <name type="scientific">Roseivirga pacifica</name>
    <dbReference type="NCBI Taxonomy" id="1267423"/>
    <lineage>
        <taxon>Bacteria</taxon>
        <taxon>Pseudomonadati</taxon>
        <taxon>Bacteroidota</taxon>
        <taxon>Cytophagia</taxon>
        <taxon>Cytophagales</taxon>
        <taxon>Roseivirgaceae</taxon>
        <taxon>Roseivirga</taxon>
    </lineage>
</organism>
<dbReference type="RefSeq" id="WP_090258277.1">
    <property type="nucleotide sequence ID" value="NZ_FOIR01000002.1"/>
</dbReference>
<dbReference type="EMBL" id="FOIR01000002">
    <property type="protein sequence ID" value="SEW19397.1"/>
    <property type="molecule type" value="Genomic_DNA"/>
</dbReference>
<dbReference type="GeneID" id="99986539"/>
<keyword evidence="1" id="KW-0808">Transferase</keyword>
<dbReference type="OrthoDB" id="9813917at2"/>
<gene>
    <name evidence="1" type="ORF">SAMN05216290_1820</name>
</gene>
<protein>
    <submittedName>
        <fullName evidence="1">Adenylate kinase</fullName>
    </submittedName>
</protein>
<proteinExistence type="predicted"/>
<evidence type="ECO:0000313" key="1">
    <source>
        <dbReference type="EMBL" id="SEW19397.1"/>
    </source>
</evidence>
<keyword evidence="2" id="KW-1185">Reference proteome</keyword>
<dbReference type="Gene3D" id="3.40.50.300">
    <property type="entry name" value="P-loop containing nucleotide triphosphate hydrolases"/>
    <property type="match status" value="1"/>
</dbReference>
<dbReference type="PANTHER" id="PTHR37816:SF2">
    <property type="entry name" value="DNA TOPOLOGY MODULATION PROTEIN FLAR-RELATED PROTEIN"/>
    <property type="match status" value="1"/>
</dbReference>
<dbReference type="SUPFAM" id="SSF52540">
    <property type="entry name" value="P-loop containing nucleoside triphosphate hydrolases"/>
    <property type="match status" value="1"/>
</dbReference>
<evidence type="ECO:0000313" key="2">
    <source>
        <dbReference type="Proteomes" id="UP000199437"/>
    </source>
</evidence>
<dbReference type="STRING" id="1267423.SAMN05216290_1820"/>
<name>A0A1I0PXP7_9BACT</name>
<keyword evidence="1" id="KW-0418">Kinase</keyword>
<dbReference type="Pfam" id="PF13238">
    <property type="entry name" value="AAA_18"/>
    <property type="match status" value="1"/>
</dbReference>
<dbReference type="InterPro" id="IPR052922">
    <property type="entry name" value="Cytidylate_Kinase-2"/>
</dbReference>